<evidence type="ECO:0000259" key="2">
    <source>
        <dbReference type="Pfam" id="PF07811"/>
    </source>
</evidence>
<proteinExistence type="predicted"/>
<organism evidence="3 4">
    <name type="scientific">Aquamicrobium soli</name>
    <dbReference type="NCBI Taxonomy" id="1811518"/>
    <lineage>
        <taxon>Bacteria</taxon>
        <taxon>Pseudomonadati</taxon>
        <taxon>Pseudomonadota</taxon>
        <taxon>Alphaproteobacteria</taxon>
        <taxon>Hyphomicrobiales</taxon>
        <taxon>Phyllobacteriaceae</taxon>
        <taxon>Aquamicrobium</taxon>
    </lineage>
</organism>
<dbReference type="InterPro" id="IPR012495">
    <property type="entry name" value="TadE-like_dom"/>
</dbReference>
<gene>
    <name evidence="3" type="ORF">ACFOHJ_20875</name>
</gene>
<protein>
    <submittedName>
        <fullName evidence="3">TadE/TadG family type IV pilus assembly protein</fullName>
    </submittedName>
</protein>
<keyword evidence="1" id="KW-0812">Transmembrane</keyword>
<reference evidence="4" key="1">
    <citation type="journal article" date="2019" name="Int. J. Syst. Evol. Microbiol.">
        <title>The Global Catalogue of Microorganisms (GCM) 10K type strain sequencing project: providing services to taxonomists for standard genome sequencing and annotation.</title>
        <authorList>
            <consortium name="The Broad Institute Genomics Platform"/>
            <consortium name="The Broad Institute Genome Sequencing Center for Infectious Disease"/>
            <person name="Wu L."/>
            <person name="Ma J."/>
        </authorList>
    </citation>
    <scope>NUCLEOTIDE SEQUENCE [LARGE SCALE GENOMIC DNA]</scope>
    <source>
        <strain evidence="4">KCTC 52165</strain>
    </source>
</reference>
<accession>A0ABV7KHQ8</accession>
<dbReference type="RefSeq" id="WP_378224300.1">
    <property type="nucleotide sequence ID" value="NZ_JBHRTK010000028.1"/>
</dbReference>
<keyword evidence="4" id="KW-1185">Reference proteome</keyword>
<sequence length="196" mass="21537">MSSHSRPAGDARKAQRAGFPGRFLRDRSGSTAIEFAALALPFSMLVFAILESCIAFAGQEVMANATDDVARQLRTGQVRSITAPDLKAMICARLEVMVSSDCPNQMIVDLQQYATFQDAAAVGFAIVNGEIKPTRNRQVISTDFSVTTGGASSINMLRVFYKWPVMTDFVSKWMANLNNGKTLHFTSITWQNEPFN</sequence>
<evidence type="ECO:0000256" key="1">
    <source>
        <dbReference type="SAM" id="Phobius"/>
    </source>
</evidence>
<dbReference type="EMBL" id="JBHRTK010000028">
    <property type="protein sequence ID" value="MFC3208679.1"/>
    <property type="molecule type" value="Genomic_DNA"/>
</dbReference>
<name>A0ABV7KHQ8_9HYPH</name>
<keyword evidence="1" id="KW-0472">Membrane</keyword>
<comment type="caution">
    <text evidence="3">The sequence shown here is derived from an EMBL/GenBank/DDBJ whole genome shotgun (WGS) entry which is preliminary data.</text>
</comment>
<keyword evidence="1" id="KW-1133">Transmembrane helix</keyword>
<feature type="domain" description="TadE-like" evidence="2">
    <location>
        <begin position="29"/>
        <end position="71"/>
    </location>
</feature>
<feature type="transmembrane region" description="Helical" evidence="1">
    <location>
        <begin position="32"/>
        <end position="50"/>
    </location>
</feature>
<dbReference type="Proteomes" id="UP001595583">
    <property type="component" value="Unassembled WGS sequence"/>
</dbReference>
<dbReference type="Pfam" id="PF07811">
    <property type="entry name" value="TadE"/>
    <property type="match status" value="1"/>
</dbReference>
<evidence type="ECO:0000313" key="3">
    <source>
        <dbReference type="EMBL" id="MFC3208679.1"/>
    </source>
</evidence>
<evidence type="ECO:0000313" key="4">
    <source>
        <dbReference type="Proteomes" id="UP001595583"/>
    </source>
</evidence>